<dbReference type="EMBL" id="MN034098">
    <property type="protein sequence ID" value="QDH88451.1"/>
    <property type="molecule type" value="Genomic_RNA"/>
</dbReference>
<feature type="region of interest" description="Disordered" evidence="1">
    <location>
        <begin position="1"/>
        <end position="44"/>
    </location>
</feature>
<sequence>MRSSPKFLVASRSGEEDRAQVEGLSPEGDRSPSVSRLLGHSDSDSGAEITVHLRLGYKTVLLVVVVFDLVHLSIREIYSASWFEQLLGLSSIISP</sequence>
<evidence type="ECO:0000313" key="2">
    <source>
        <dbReference type="EMBL" id="QDH88451.1"/>
    </source>
</evidence>
<protein>
    <submittedName>
        <fullName evidence="2">Uncharacterized protein</fullName>
    </submittedName>
</protein>
<proteinExistence type="predicted"/>
<organism evidence="2">
    <name type="scientific">Leviviridae sp</name>
    <dbReference type="NCBI Taxonomy" id="2027243"/>
    <lineage>
        <taxon>Viruses</taxon>
        <taxon>Riboviria</taxon>
        <taxon>Orthornavirae</taxon>
        <taxon>Lenarviricota</taxon>
        <taxon>Leviviricetes</taxon>
        <taxon>Norzivirales</taxon>
        <taxon>Fiersviridae</taxon>
    </lineage>
</organism>
<name>A0A514D4A1_9VIRU</name>
<accession>A0A514D4A1</accession>
<evidence type="ECO:0000256" key="1">
    <source>
        <dbReference type="SAM" id="MobiDB-lite"/>
    </source>
</evidence>
<reference evidence="2" key="1">
    <citation type="submission" date="2019-05" db="EMBL/GenBank/DDBJ databases">
        <title>Metatranscriptomic reconstruction reveals RNA viruses with the potential to shape carbon cycling in soil.</title>
        <authorList>
            <person name="Starr E.P."/>
            <person name="Nuccio E."/>
            <person name="Pett-Ridge J."/>
            <person name="Banfield J.F."/>
            <person name="Firestone M.K."/>
        </authorList>
    </citation>
    <scope>NUCLEOTIDE SEQUENCE</scope>
    <source>
        <strain evidence="2">H4_Bulk_46_scaffold_1300</strain>
    </source>
</reference>
<gene>
    <name evidence="2" type="ORF">H4Bulk461300_000003</name>
</gene>